<dbReference type="AlphaFoldDB" id="A0A845QYQ4"/>
<accession>A0A845QYQ4</accession>
<feature type="coiled-coil region" evidence="1">
    <location>
        <begin position="193"/>
        <end position="247"/>
    </location>
</feature>
<dbReference type="GO" id="GO:0006302">
    <property type="term" value="P:double-strand break repair"/>
    <property type="evidence" value="ECO:0007669"/>
    <property type="project" value="InterPro"/>
</dbReference>
<dbReference type="Gene3D" id="3.40.50.300">
    <property type="entry name" value="P-loop containing nucleotide triphosphate hydrolases"/>
    <property type="match status" value="1"/>
</dbReference>
<evidence type="ECO:0000256" key="1">
    <source>
        <dbReference type="SAM" id="Coils"/>
    </source>
</evidence>
<proteinExistence type="predicted"/>
<dbReference type="Proteomes" id="UP000467132">
    <property type="component" value="Unassembled WGS sequence"/>
</dbReference>
<protein>
    <recommendedName>
        <fullName evidence="4">Rad50/SbcC-type AAA domain-containing protein</fullName>
    </recommendedName>
</protein>
<comment type="caution">
    <text evidence="2">The sequence shown here is derived from an EMBL/GenBank/DDBJ whole genome shotgun (WGS) entry which is preliminary data.</text>
</comment>
<dbReference type="EMBL" id="QXXA01000013">
    <property type="protein sequence ID" value="NBI07615.1"/>
    <property type="molecule type" value="Genomic_DNA"/>
</dbReference>
<evidence type="ECO:0000313" key="2">
    <source>
        <dbReference type="EMBL" id="NBI07615.1"/>
    </source>
</evidence>
<reference evidence="2 3" key="1">
    <citation type="submission" date="2018-08" db="EMBL/GenBank/DDBJ databases">
        <title>Murine metabolic-syndrome-specific gut microbial biobank.</title>
        <authorList>
            <person name="Liu C."/>
        </authorList>
    </citation>
    <scope>NUCLEOTIDE SEQUENCE [LARGE SCALE GENOMIC DNA]</scope>
    <source>
        <strain evidence="2 3">583</strain>
    </source>
</reference>
<keyword evidence="1" id="KW-0175">Coiled coil</keyword>
<feature type="coiled-coil region" evidence="1">
    <location>
        <begin position="333"/>
        <end position="390"/>
    </location>
</feature>
<name>A0A845QYQ4_9CLOT</name>
<dbReference type="RefSeq" id="WP_160198085.1">
    <property type="nucleotide sequence ID" value="NZ_QXXA01000013.1"/>
</dbReference>
<keyword evidence="3" id="KW-1185">Reference proteome</keyword>
<organism evidence="2 3">
    <name type="scientific">Senegalia massiliensis</name>
    <dbReference type="NCBI Taxonomy" id="1720316"/>
    <lineage>
        <taxon>Bacteria</taxon>
        <taxon>Bacillati</taxon>
        <taxon>Bacillota</taxon>
        <taxon>Clostridia</taxon>
        <taxon>Eubacteriales</taxon>
        <taxon>Clostridiaceae</taxon>
        <taxon>Senegalia</taxon>
    </lineage>
</organism>
<dbReference type="GO" id="GO:0016887">
    <property type="term" value="F:ATP hydrolysis activity"/>
    <property type="evidence" value="ECO:0007669"/>
    <property type="project" value="InterPro"/>
</dbReference>
<dbReference type="OrthoDB" id="3237462at2"/>
<gene>
    <name evidence="2" type="ORF">D3Z33_12205</name>
</gene>
<sequence>MSDVQDINLLELIEETTKEYGKNNKFKYGIAENFECHKYTHIEFSDCMTTFVGESSNGKSSFMRMLDWVQYNSLRGDKHITTGERECRGIIGTINGFEVKREITPSHNRYYITHKSWEQEFILEGFGVNVPLEVSAVLGAFKVKIDDKKNNDLKINYMEQGSGWFLTSDQYTSTTKAKAVSLLYGVHFLDQSIKDTKVELNKVNKNISGNEEEIESLKLKLKQYDYLDDLKARIDKVQALYDRQVKLKTLSEKVKELNTKYIKVCYEYNKSVKLLEQININNIDGASNLIKDIAIKLNKANNLVRLDKGYSHSTKEINNADRVINEGLKLDDIDELINNISQSTNNLKILIKLNEDYVVTNRNIKTENDILKIEDNNNKANTLLNNATEKFNLIANTIPLINKYTNTKKKIGNANLVIKYSPLVSKLDGNIEKANSLIYKLNNLNSVTQPYKVVDAQLDKIRRILDESKDINKLSKRYKDATRDLNKANTLIPLKNEYNTIKAKIENTKPFIQQEDKLNRIDDSISKINNLFRVYEGVFSLKKEIMNKNKLIDEEDVTIKEKLNDLNNSICKYEEIIKQIGVCPLCRSEINDNVVDHLIVELNK</sequence>
<dbReference type="InterPro" id="IPR027417">
    <property type="entry name" value="P-loop_NTPase"/>
</dbReference>
<evidence type="ECO:0000313" key="3">
    <source>
        <dbReference type="Proteomes" id="UP000467132"/>
    </source>
</evidence>
<evidence type="ECO:0008006" key="4">
    <source>
        <dbReference type="Google" id="ProtNLM"/>
    </source>
</evidence>